<keyword evidence="16" id="KW-1185">Reference proteome</keyword>
<keyword evidence="13" id="KW-0732">Signal</keyword>
<keyword evidence="5 12" id="KW-0812">Transmembrane</keyword>
<accession>A0ABW3FJ91</accession>
<feature type="active site" description="Charge relay system" evidence="10">
    <location>
        <position position="104"/>
    </location>
</feature>
<dbReference type="EMBL" id="JBHTIW010000001">
    <property type="protein sequence ID" value="MFD0918557.1"/>
    <property type="molecule type" value="Genomic_DNA"/>
</dbReference>
<evidence type="ECO:0000256" key="2">
    <source>
        <dbReference type="ARBA" id="ARBA00011073"/>
    </source>
</evidence>
<evidence type="ECO:0000256" key="7">
    <source>
        <dbReference type="ARBA" id="ARBA00022825"/>
    </source>
</evidence>
<feature type="active site" description="Charge relay system" evidence="10">
    <location>
        <position position="135"/>
    </location>
</feature>
<evidence type="ECO:0000256" key="4">
    <source>
        <dbReference type="ARBA" id="ARBA00022670"/>
    </source>
</evidence>
<evidence type="ECO:0000256" key="8">
    <source>
        <dbReference type="ARBA" id="ARBA00022989"/>
    </source>
</evidence>
<name>A0ABW3FJ91_9PSEU</name>
<dbReference type="GO" id="GO:0008233">
    <property type="term" value="F:peptidase activity"/>
    <property type="evidence" value="ECO:0007669"/>
    <property type="project" value="UniProtKB-KW"/>
</dbReference>
<dbReference type="PROSITE" id="PS00137">
    <property type="entry name" value="SUBTILASE_HIS"/>
    <property type="match status" value="1"/>
</dbReference>
<evidence type="ECO:0000313" key="15">
    <source>
        <dbReference type="EMBL" id="MFD0918557.1"/>
    </source>
</evidence>
<dbReference type="InterPro" id="IPR022398">
    <property type="entry name" value="Peptidase_S8_His-AS"/>
</dbReference>
<evidence type="ECO:0000259" key="14">
    <source>
        <dbReference type="Pfam" id="PF00082"/>
    </source>
</evidence>
<dbReference type="PANTHER" id="PTHR43806">
    <property type="entry name" value="PEPTIDASE S8"/>
    <property type="match status" value="1"/>
</dbReference>
<reference evidence="16" key="1">
    <citation type="journal article" date="2019" name="Int. J. Syst. Evol. Microbiol.">
        <title>The Global Catalogue of Microorganisms (GCM) 10K type strain sequencing project: providing services to taxonomists for standard genome sequencing and annotation.</title>
        <authorList>
            <consortium name="The Broad Institute Genomics Platform"/>
            <consortium name="The Broad Institute Genome Sequencing Center for Infectious Disease"/>
            <person name="Wu L."/>
            <person name="Ma J."/>
        </authorList>
    </citation>
    <scope>NUCLEOTIDE SEQUENCE [LARGE SCALE GENOMIC DNA]</scope>
    <source>
        <strain evidence="16">CCUG 56401</strain>
    </source>
</reference>
<evidence type="ECO:0000256" key="6">
    <source>
        <dbReference type="ARBA" id="ARBA00022801"/>
    </source>
</evidence>
<dbReference type="InterPro" id="IPR023834">
    <property type="entry name" value="T7SS_pept_S8A_mycosin"/>
</dbReference>
<evidence type="ECO:0000256" key="3">
    <source>
        <dbReference type="ARBA" id="ARBA00022475"/>
    </source>
</evidence>
<comment type="similarity">
    <text evidence="2 10 11">Belongs to the peptidase S8 family.</text>
</comment>
<evidence type="ECO:0000256" key="11">
    <source>
        <dbReference type="RuleBase" id="RU003355"/>
    </source>
</evidence>
<feature type="transmembrane region" description="Helical" evidence="12">
    <location>
        <begin position="419"/>
        <end position="443"/>
    </location>
</feature>
<organism evidence="15 16">
    <name type="scientific">Saccharopolyspora rosea</name>
    <dbReference type="NCBI Taxonomy" id="524884"/>
    <lineage>
        <taxon>Bacteria</taxon>
        <taxon>Bacillati</taxon>
        <taxon>Actinomycetota</taxon>
        <taxon>Actinomycetes</taxon>
        <taxon>Pseudonocardiales</taxon>
        <taxon>Pseudonocardiaceae</taxon>
        <taxon>Saccharopolyspora</taxon>
    </lineage>
</organism>
<keyword evidence="9 12" id="KW-0472">Membrane</keyword>
<dbReference type="NCBIfam" id="TIGR03921">
    <property type="entry name" value="T7SS_mycosin"/>
    <property type="match status" value="1"/>
</dbReference>
<evidence type="ECO:0000256" key="5">
    <source>
        <dbReference type="ARBA" id="ARBA00022692"/>
    </source>
</evidence>
<evidence type="ECO:0000256" key="10">
    <source>
        <dbReference type="PROSITE-ProRule" id="PRU01240"/>
    </source>
</evidence>
<dbReference type="InterPro" id="IPR015500">
    <property type="entry name" value="Peptidase_S8_subtilisin-rel"/>
</dbReference>
<evidence type="ECO:0000256" key="9">
    <source>
        <dbReference type="ARBA" id="ARBA00023136"/>
    </source>
</evidence>
<keyword evidence="3" id="KW-1003">Cell membrane</keyword>
<dbReference type="InterPro" id="IPR023827">
    <property type="entry name" value="Peptidase_S8_Asp-AS"/>
</dbReference>
<feature type="active site" description="Charge relay system" evidence="10">
    <location>
        <position position="333"/>
    </location>
</feature>
<dbReference type="PRINTS" id="PR00723">
    <property type="entry name" value="SUBTILISIN"/>
</dbReference>
<dbReference type="Gene3D" id="3.40.50.200">
    <property type="entry name" value="Peptidase S8/S53 domain"/>
    <property type="match status" value="1"/>
</dbReference>
<dbReference type="PROSITE" id="PS00136">
    <property type="entry name" value="SUBTILASE_ASP"/>
    <property type="match status" value="1"/>
</dbReference>
<comment type="caution">
    <text evidence="15">The sequence shown here is derived from an EMBL/GenBank/DDBJ whole genome shotgun (WGS) entry which is preliminary data.</text>
</comment>
<dbReference type="RefSeq" id="WP_345600963.1">
    <property type="nucleotide sequence ID" value="NZ_BAABLT010000022.1"/>
</dbReference>
<keyword evidence="8 12" id="KW-1133">Transmembrane helix</keyword>
<dbReference type="InterPro" id="IPR023828">
    <property type="entry name" value="Peptidase_S8_Ser-AS"/>
</dbReference>
<comment type="subcellular location">
    <subcellularLocation>
        <location evidence="1">Cell membrane</location>
        <topology evidence="1">Single-pass membrane protein</topology>
    </subcellularLocation>
</comment>
<keyword evidence="7 10" id="KW-0720">Serine protease</keyword>
<evidence type="ECO:0000256" key="13">
    <source>
        <dbReference type="SAM" id="SignalP"/>
    </source>
</evidence>
<dbReference type="InterPro" id="IPR036852">
    <property type="entry name" value="Peptidase_S8/S53_dom_sf"/>
</dbReference>
<dbReference type="InterPro" id="IPR000209">
    <property type="entry name" value="Peptidase_S8/S53_dom"/>
</dbReference>
<proteinExistence type="inferred from homology"/>
<dbReference type="Proteomes" id="UP001597018">
    <property type="component" value="Unassembled WGS sequence"/>
</dbReference>
<feature type="signal peptide" evidence="13">
    <location>
        <begin position="1"/>
        <end position="30"/>
    </location>
</feature>
<dbReference type="Pfam" id="PF00082">
    <property type="entry name" value="Peptidase_S8"/>
    <property type="match status" value="1"/>
</dbReference>
<keyword evidence="4 10" id="KW-0645">Protease</keyword>
<dbReference type="PANTHER" id="PTHR43806:SF11">
    <property type="entry name" value="CEREVISIN-RELATED"/>
    <property type="match status" value="1"/>
</dbReference>
<dbReference type="PROSITE" id="PS51892">
    <property type="entry name" value="SUBTILASE"/>
    <property type="match status" value="1"/>
</dbReference>
<sequence>MRFRFPRSRPALALAAAVGVLALGGPTAPAALAETVQPPPLVPVNVPGGQLTPNGSYEQTGGCMQPNTGNSVIEEKPWSQRALGFEQAQDQGLTGQGQTVAVIDTGVNPHPRLSVEDGGSSVPDGHGARFDCDGHGTIVAGIIAAHPDPNTGFVGVAPDAKILSIRQSSGLYENKAEKRTLGDTETMARAIQYAVDSGASVINISQSSCQSLAQAMHFDSGNNMLYQAVVNAYNKGVVVVVAAGNTTGSCQKNAPGSPTTAVLPAWFDNYVITVASVNQQGAPSAFTVPGPWVDVAAPGENLISLDPGNGGTGLASQISEGQSGQLGPIQGTSFAAPYVSGLAALMKEQAQREGRSADARSIIDRIEKTAMHPGGNDGRNDIVGYGMIDPMAALNDVIPPSHQMKPRRLDADALQARDFPALVVAIGGAGAGIAAIVFTAFLVNAVRNVRARAAGRKD</sequence>
<keyword evidence="6 10" id="KW-0378">Hydrolase</keyword>
<protein>
    <submittedName>
        <fullName evidence="15">Type VII secretion-associated serine protease mycosin</fullName>
    </submittedName>
</protein>
<dbReference type="PROSITE" id="PS00138">
    <property type="entry name" value="SUBTILASE_SER"/>
    <property type="match status" value="1"/>
</dbReference>
<evidence type="ECO:0000256" key="1">
    <source>
        <dbReference type="ARBA" id="ARBA00004162"/>
    </source>
</evidence>
<gene>
    <name evidence="15" type="primary">mycP</name>
    <name evidence="15" type="ORF">ACFQ16_02270</name>
</gene>
<evidence type="ECO:0000256" key="12">
    <source>
        <dbReference type="SAM" id="Phobius"/>
    </source>
</evidence>
<evidence type="ECO:0000313" key="16">
    <source>
        <dbReference type="Proteomes" id="UP001597018"/>
    </source>
</evidence>
<feature type="chain" id="PRO_5045497273" evidence="13">
    <location>
        <begin position="31"/>
        <end position="458"/>
    </location>
</feature>
<dbReference type="SUPFAM" id="SSF52743">
    <property type="entry name" value="Subtilisin-like"/>
    <property type="match status" value="1"/>
</dbReference>
<dbReference type="InterPro" id="IPR050131">
    <property type="entry name" value="Peptidase_S8_subtilisin-like"/>
</dbReference>
<feature type="domain" description="Peptidase S8/S53" evidence="14">
    <location>
        <begin position="95"/>
        <end position="386"/>
    </location>
</feature>
<dbReference type="GO" id="GO:0006508">
    <property type="term" value="P:proteolysis"/>
    <property type="evidence" value="ECO:0007669"/>
    <property type="project" value="UniProtKB-KW"/>
</dbReference>